<keyword evidence="4" id="KW-1185">Reference proteome</keyword>
<dbReference type="PROSITE" id="PS51186">
    <property type="entry name" value="GNAT"/>
    <property type="match status" value="1"/>
</dbReference>
<name>A0A0M8JPY7_9CHLR</name>
<reference evidence="2" key="1">
    <citation type="journal article" date="2015" name="Genome Announc.">
        <title>Draft Genome Sequences of Anaerolinea thermolimosa IMO-1, Bellilinea caldifistulae GOMI-1, Leptolinea tardivitalis YMTK-2, Levilinea saccharolytica KIBI-1, Longilinea arvoryzae KOME-1, Previously Described as Members of the Class Anaerolineae (Chloroflexi).</title>
        <authorList>
            <person name="Matsuura N."/>
            <person name="Tourlousse M.D."/>
            <person name="Ohashi A."/>
            <person name="Hugenholtz P."/>
            <person name="Sekiguchi Y."/>
        </authorList>
    </citation>
    <scope>NUCLEOTIDE SEQUENCE</scope>
    <source>
        <strain evidence="2">KIBI-1</strain>
    </source>
</reference>
<dbReference type="STRING" id="229921.ADN01_10745"/>
<dbReference type="SUPFAM" id="SSF55729">
    <property type="entry name" value="Acyl-CoA N-acyltransferases (Nat)"/>
    <property type="match status" value="1"/>
</dbReference>
<feature type="domain" description="N-acetyltransferase" evidence="1">
    <location>
        <begin position="29"/>
        <end position="156"/>
    </location>
</feature>
<proteinExistence type="predicted"/>
<organism evidence="2">
    <name type="scientific">Levilinea saccharolytica</name>
    <dbReference type="NCBI Taxonomy" id="229921"/>
    <lineage>
        <taxon>Bacteria</taxon>
        <taxon>Bacillati</taxon>
        <taxon>Chloroflexota</taxon>
        <taxon>Anaerolineae</taxon>
        <taxon>Anaerolineales</taxon>
        <taxon>Anaerolineaceae</taxon>
        <taxon>Levilinea</taxon>
    </lineage>
</organism>
<dbReference type="OrthoDB" id="165247at2"/>
<dbReference type="InterPro" id="IPR016181">
    <property type="entry name" value="Acyl_CoA_acyltransferase"/>
</dbReference>
<dbReference type="GO" id="GO:0016747">
    <property type="term" value="F:acyltransferase activity, transferring groups other than amino-acyl groups"/>
    <property type="evidence" value="ECO:0007669"/>
    <property type="project" value="InterPro"/>
</dbReference>
<evidence type="ECO:0000259" key="1">
    <source>
        <dbReference type="PROSITE" id="PS51186"/>
    </source>
</evidence>
<dbReference type="Proteomes" id="UP000050501">
    <property type="component" value="Unassembled WGS sequence"/>
</dbReference>
<evidence type="ECO:0000313" key="4">
    <source>
        <dbReference type="Proteomes" id="UP000050501"/>
    </source>
</evidence>
<reference evidence="3 4" key="2">
    <citation type="submission" date="2015-07" db="EMBL/GenBank/DDBJ databases">
        <title>Genome sequence of Levilinea saccharolytica DSM 16555.</title>
        <authorList>
            <person name="Hemp J."/>
            <person name="Ward L.M."/>
            <person name="Pace L.A."/>
            <person name="Fischer W.W."/>
        </authorList>
    </citation>
    <scope>NUCLEOTIDE SEQUENCE [LARGE SCALE GENOMIC DNA]</scope>
    <source>
        <strain evidence="3 4">KIBI-1</strain>
    </source>
</reference>
<dbReference type="InterPro" id="IPR000182">
    <property type="entry name" value="GNAT_dom"/>
</dbReference>
<dbReference type="AlphaFoldDB" id="A0A0M8JPY7"/>
<protein>
    <submittedName>
        <fullName evidence="2">N-acetylglutamate synthase</fullName>
    </submittedName>
</protein>
<evidence type="ECO:0000313" key="2">
    <source>
        <dbReference type="EMBL" id="GAP19259.1"/>
    </source>
</evidence>
<dbReference type="Gene3D" id="3.40.630.30">
    <property type="match status" value="1"/>
</dbReference>
<dbReference type="CDD" id="cd04301">
    <property type="entry name" value="NAT_SF"/>
    <property type="match status" value="1"/>
</dbReference>
<dbReference type="Pfam" id="PF13508">
    <property type="entry name" value="Acetyltransf_7"/>
    <property type="match status" value="1"/>
</dbReference>
<dbReference type="EMBL" id="DF967975">
    <property type="protein sequence ID" value="GAP19259.1"/>
    <property type="molecule type" value="Genomic_DNA"/>
</dbReference>
<accession>A0A0M8JPY7</accession>
<evidence type="ECO:0000313" key="3">
    <source>
        <dbReference type="EMBL" id="KPL80953.1"/>
    </source>
</evidence>
<dbReference type="RefSeq" id="WP_062419550.1">
    <property type="nucleotide sequence ID" value="NZ_BBXZ01000171.1"/>
</dbReference>
<dbReference type="EMBL" id="LGCM01000038">
    <property type="protein sequence ID" value="KPL80953.1"/>
    <property type="molecule type" value="Genomic_DNA"/>
</dbReference>
<gene>
    <name evidence="3" type="ORF">ADN01_10745</name>
    <name evidence="2" type="ORF">LSAC_03160</name>
</gene>
<sequence length="194" mass="21422">MALFDPFPPLGSAAERQISAEGFVLPPGYHLRPAQAADAGAIRRLVWRSRINPLGLDWRRFWLVTYEERLAAMGQVKPHAGGLRELASIATEPAHRGKGLARGLILTLMAQHAPPLYLTCRAELRAFYRPFGFAELDPEEMPPYYRRLWGLARLLRPAGRAGGMAVMCWLGVPANKTPAAAGEDGPEPGGFRRR</sequence>